<dbReference type="Gene3D" id="2.60.40.1180">
    <property type="entry name" value="Golgi alpha-mannosidase II"/>
    <property type="match status" value="2"/>
</dbReference>
<sequence length="767" mass="89047">MLGKRKSYYVENGIIHFAFEYGKGSLEVLTDNIVNVFVPFECEEHRSKAIEGEKSKHIHFDVQEGIDYLEVRTAKLIIRIYDNFMVDFYDTRGQLLCADYRGGRKFVTQISEKFIEFLKAEGHEVPQATDKNYHVQAVKRMEGDEAFYGFGDKAGVLNKKNYDYEMWNTDNPAAHTEAFKALYKSIPFFITLRESCVYGLFFDNTCKTYFDLAKENKEYYFFGSDRGNLDYYFIAGDNMPEVVADYTYLTGRTPLPQLYTLGYHQSRWGYETSAEIRAIADKYRALKIPIDTIHLDIDYMDGYRVFTWNEKDFGRPGEVIADLKKKGFKIVTIIDPGVKLDPGYDMYDEGMEQGYFAKTPEGDTYVNAVWPGDAVYPDFGNPKVRQWWGEKQKYLVDLGVRGVWNDMNEPASFRGELPEDVVFTDEDRPCDHGQMHNVYGHLMAKATYEGLKKQDGRRPFVITRACYSGSQKYTTAWTGDNQSLWEHLRMAIPQMCNLGLSGMVFIGTDVGGFGADVTPELLSRWVQVGCFSPLFRNHSSKGSTRQEPWLFGEETLNINRKYIELRYKLLPYLYDLFHETEQNGMPVIRPLVLHYEKDKETWNLNGEFLFGEHMLVAPVVEQGMTKKLLYLPEGTWYDYDTREKYTGKQYIVKDAPLDVCPVFVKAGSIIPCFEPMQYVGEIELDTLILDVYPGEDRYVHYQDNGEDFTYQDGVYNEYEMTITKDETLTVRMLHKGYEKVYKKFVVCYKGRKNEFAFNGEKLTVWLS</sequence>
<feature type="domain" description="DUF5110" evidence="6">
    <location>
        <begin position="686"/>
        <end position="744"/>
    </location>
</feature>
<keyword evidence="2" id="KW-0378">Hydrolase</keyword>
<proteinExistence type="inferred from homology"/>
<accession>A0A8S5MJ88</accession>
<dbReference type="SUPFAM" id="SSF74650">
    <property type="entry name" value="Galactose mutarotase-like"/>
    <property type="match status" value="1"/>
</dbReference>
<dbReference type="EMBL" id="BK014913">
    <property type="protein sequence ID" value="DAD82111.1"/>
    <property type="molecule type" value="Genomic_DNA"/>
</dbReference>
<dbReference type="SUPFAM" id="SSF51011">
    <property type="entry name" value="Glycosyl hydrolase domain"/>
    <property type="match status" value="1"/>
</dbReference>
<dbReference type="CDD" id="cd06604">
    <property type="entry name" value="GH31_glucosidase_II_MalA"/>
    <property type="match status" value="1"/>
</dbReference>
<dbReference type="Pfam" id="PF17137">
    <property type="entry name" value="DUF5110"/>
    <property type="match status" value="1"/>
</dbReference>
<organism evidence="8">
    <name type="scientific">Siphoviridae sp. ctwQg18</name>
    <dbReference type="NCBI Taxonomy" id="2826516"/>
    <lineage>
        <taxon>Viruses</taxon>
        <taxon>Duplodnaviria</taxon>
        <taxon>Heunggongvirae</taxon>
        <taxon>Uroviricota</taxon>
        <taxon>Caudoviricetes</taxon>
    </lineage>
</organism>
<evidence type="ECO:0000259" key="4">
    <source>
        <dbReference type="Pfam" id="PF01055"/>
    </source>
</evidence>
<dbReference type="Gene3D" id="3.20.20.80">
    <property type="entry name" value="Glycosidases"/>
    <property type="match status" value="2"/>
</dbReference>
<dbReference type="InterPro" id="IPR011013">
    <property type="entry name" value="Gal_mutarotase_sf_dom"/>
</dbReference>
<feature type="domain" description="Glycosyl hydrolase family 31 C-terminal" evidence="7">
    <location>
        <begin position="584"/>
        <end position="670"/>
    </location>
</feature>
<feature type="domain" description="Glycoside hydrolase family 31 N-terminal" evidence="5">
    <location>
        <begin position="25"/>
        <end position="211"/>
    </location>
</feature>
<evidence type="ECO:0000256" key="2">
    <source>
        <dbReference type="ARBA" id="ARBA00022801"/>
    </source>
</evidence>
<feature type="domain" description="Glycoside hydrolase family 31 TIM barrel" evidence="4">
    <location>
        <begin position="253"/>
        <end position="576"/>
    </location>
</feature>
<dbReference type="SUPFAM" id="SSF51445">
    <property type="entry name" value="(Trans)glycosidases"/>
    <property type="match status" value="1"/>
</dbReference>
<dbReference type="InterPro" id="IPR030458">
    <property type="entry name" value="Glyco_hydro_31_AS"/>
</dbReference>
<dbReference type="GO" id="GO:0004553">
    <property type="term" value="F:hydrolase activity, hydrolyzing O-glycosyl compounds"/>
    <property type="evidence" value="ECO:0007669"/>
    <property type="project" value="InterPro"/>
</dbReference>
<evidence type="ECO:0000256" key="3">
    <source>
        <dbReference type="ARBA" id="ARBA00023295"/>
    </source>
</evidence>
<dbReference type="EMBL" id="BK014913">
    <property type="protein sequence ID" value="DAD82116.1"/>
    <property type="molecule type" value="Genomic_DNA"/>
</dbReference>
<dbReference type="InterPro" id="IPR048395">
    <property type="entry name" value="Glyco_hydro_31_C"/>
</dbReference>
<evidence type="ECO:0000259" key="6">
    <source>
        <dbReference type="Pfam" id="PF17137"/>
    </source>
</evidence>
<keyword evidence="3" id="KW-0326">Glycosidase</keyword>
<dbReference type="Pfam" id="PF01055">
    <property type="entry name" value="Glyco_hydro_31_2nd"/>
    <property type="match status" value="1"/>
</dbReference>
<dbReference type="InterPro" id="IPR033403">
    <property type="entry name" value="DUF5110"/>
</dbReference>
<dbReference type="PANTHER" id="PTHR22762">
    <property type="entry name" value="ALPHA-GLUCOSIDASE"/>
    <property type="match status" value="1"/>
</dbReference>
<name>A0A8S5MJ88_9CAUD</name>
<protein>
    <submittedName>
        <fullName evidence="8">Alpha-glucosidase</fullName>
    </submittedName>
</protein>
<dbReference type="Pfam" id="PF21365">
    <property type="entry name" value="Glyco_hydro_31_3rd"/>
    <property type="match status" value="1"/>
</dbReference>
<evidence type="ECO:0000313" key="8">
    <source>
        <dbReference type="EMBL" id="DAD82111.1"/>
    </source>
</evidence>
<reference evidence="8" key="1">
    <citation type="journal article" date="2021" name="Proc. Natl. Acad. Sci. U.S.A.">
        <title>A Catalog of Tens of Thousands of Viruses from Human Metagenomes Reveals Hidden Associations with Chronic Diseases.</title>
        <authorList>
            <person name="Tisza M.J."/>
            <person name="Buck C.B."/>
        </authorList>
    </citation>
    <scope>NUCLEOTIDE SEQUENCE</scope>
    <source>
        <strain evidence="8">CtwQg18</strain>
    </source>
</reference>
<comment type="similarity">
    <text evidence="1">Belongs to the glycosyl hydrolase 31 family.</text>
</comment>
<evidence type="ECO:0000259" key="7">
    <source>
        <dbReference type="Pfam" id="PF21365"/>
    </source>
</evidence>
<dbReference type="CDD" id="cd14752">
    <property type="entry name" value="GH31_N"/>
    <property type="match status" value="1"/>
</dbReference>
<dbReference type="GO" id="GO:0005975">
    <property type="term" value="P:carbohydrate metabolic process"/>
    <property type="evidence" value="ECO:0007669"/>
    <property type="project" value="InterPro"/>
</dbReference>
<dbReference type="GO" id="GO:0030246">
    <property type="term" value="F:carbohydrate binding"/>
    <property type="evidence" value="ECO:0007669"/>
    <property type="project" value="InterPro"/>
</dbReference>
<dbReference type="Pfam" id="PF13802">
    <property type="entry name" value="Gal_mutarotas_2"/>
    <property type="match status" value="1"/>
</dbReference>
<dbReference type="InterPro" id="IPR017853">
    <property type="entry name" value="GH"/>
</dbReference>
<dbReference type="PROSITE" id="PS00129">
    <property type="entry name" value="GLYCOSYL_HYDROL_F31_1"/>
    <property type="match status" value="1"/>
</dbReference>
<evidence type="ECO:0000259" key="5">
    <source>
        <dbReference type="Pfam" id="PF13802"/>
    </source>
</evidence>
<dbReference type="PANTHER" id="PTHR22762:SF166">
    <property type="entry name" value="ALPHA-GLUCOSIDASE"/>
    <property type="match status" value="1"/>
</dbReference>
<evidence type="ECO:0000256" key="1">
    <source>
        <dbReference type="ARBA" id="ARBA00007806"/>
    </source>
</evidence>
<dbReference type="InterPro" id="IPR013780">
    <property type="entry name" value="Glyco_hydro_b"/>
</dbReference>
<dbReference type="InterPro" id="IPR000322">
    <property type="entry name" value="Glyco_hydro_31_TIM"/>
</dbReference>
<dbReference type="InterPro" id="IPR025887">
    <property type="entry name" value="Glyco_hydro_31_N_dom"/>
</dbReference>
<dbReference type="Gene3D" id="2.60.40.1760">
    <property type="entry name" value="glycosyl hydrolase (family 31)"/>
    <property type="match status" value="1"/>
</dbReference>